<dbReference type="Proteomes" id="UP000034085">
    <property type="component" value="Chromosome"/>
</dbReference>
<name>A0A0F6TUY2_CITAM</name>
<dbReference type="OrthoDB" id="6636711at2"/>
<organism evidence="1 2">
    <name type="scientific">Citrobacter amalonaticus Y19</name>
    <dbReference type="NCBI Taxonomy" id="1261127"/>
    <lineage>
        <taxon>Bacteria</taxon>
        <taxon>Pseudomonadati</taxon>
        <taxon>Pseudomonadota</taxon>
        <taxon>Gammaproteobacteria</taxon>
        <taxon>Enterobacterales</taxon>
        <taxon>Enterobacteriaceae</taxon>
        <taxon>Citrobacter</taxon>
    </lineage>
</organism>
<reference evidence="1 2" key="1">
    <citation type="journal article" date="2013" name="Appl. Microbiol. Biotechnol.">
        <title>Glycerol assimilation and production of 1,3-propanediol by Citrobacter amalonaticus Y19.</title>
        <authorList>
            <person name="Ainala S.K."/>
            <person name="Ashok S."/>
            <person name="Ko Y."/>
            <person name="Park S."/>
        </authorList>
    </citation>
    <scope>NUCLEOTIDE SEQUENCE [LARGE SCALE GENOMIC DNA]</scope>
    <source>
        <strain evidence="1 2">Y19</strain>
    </source>
</reference>
<dbReference type="KEGG" id="cama:F384_09790"/>
<accession>A0A0F6TUY2</accession>
<dbReference type="HOGENOM" id="CLU_2381023_0_0_6"/>
<gene>
    <name evidence="1" type="ORF">F384_09790</name>
</gene>
<dbReference type="AlphaFoldDB" id="A0A0F6TUY2"/>
<proteinExistence type="predicted"/>
<dbReference type="RefSeq" id="WP_046481300.1">
    <property type="nucleotide sequence ID" value="NZ_CP011132.1"/>
</dbReference>
<dbReference type="PATRIC" id="fig|1261127.3.peg.2039"/>
<evidence type="ECO:0000313" key="1">
    <source>
        <dbReference type="EMBL" id="AKE58921.1"/>
    </source>
</evidence>
<dbReference type="EMBL" id="CP011132">
    <property type="protein sequence ID" value="AKE58921.1"/>
    <property type="molecule type" value="Genomic_DNA"/>
</dbReference>
<protein>
    <submittedName>
        <fullName evidence="1">Uncharacterized protein</fullName>
    </submittedName>
</protein>
<sequence>MNDESYQAQLNFMRNAEMQAVQSMLLTALQHGFQLDELITLAQKYQTSAALMEHRNGDCFVSYATSDGYFTHNFGVHYQQANDFAEQFDTWWYQ</sequence>
<evidence type="ECO:0000313" key="2">
    <source>
        <dbReference type="Proteomes" id="UP000034085"/>
    </source>
</evidence>